<feature type="domain" description="Peptidase C1A papain C-terminal" evidence="2">
    <location>
        <begin position="2"/>
        <end position="60"/>
    </location>
</feature>
<evidence type="ECO:0000313" key="3">
    <source>
        <dbReference type="EMBL" id="GCB83745.1"/>
    </source>
</evidence>
<reference evidence="3 4" key="1">
    <citation type="journal article" date="2018" name="Nat. Ecol. Evol.">
        <title>Shark genomes provide insights into elasmobranch evolution and the origin of vertebrates.</title>
        <authorList>
            <person name="Hara Y"/>
            <person name="Yamaguchi K"/>
            <person name="Onimaru K"/>
            <person name="Kadota M"/>
            <person name="Koyanagi M"/>
            <person name="Keeley SD"/>
            <person name="Tatsumi K"/>
            <person name="Tanaka K"/>
            <person name="Motone F"/>
            <person name="Kageyama Y"/>
            <person name="Nozu R"/>
            <person name="Adachi N"/>
            <person name="Nishimura O"/>
            <person name="Nakagawa R"/>
            <person name="Tanegashima C"/>
            <person name="Kiyatake I"/>
            <person name="Matsumoto R"/>
            <person name="Murakumo K"/>
            <person name="Nishida K"/>
            <person name="Terakita A"/>
            <person name="Kuratani S"/>
            <person name="Sato K"/>
            <person name="Hyodo S Kuraku.S."/>
        </authorList>
    </citation>
    <scope>NUCLEOTIDE SEQUENCE [LARGE SCALE GENOMIC DNA]</scope>
</reference>
<evidence type="ECO:0000313" key="4">
    <source>
        <dbReference type="Proteomes" id="UP000288216"/>
    </source>
</evidence>
<dbReference type="InterPro" id="IPR000668">
    <property type="entry name" value="Peptidase_C1A_C"/>
</dbReference>
<dbReference type="AlphaFoldDB" id="A0A401QED4"/>
<comment type="similarity">
    <text evidence="1">Belongs to the peptidase C1 family.</text>
</comment>
<dbReference type="InterPro" id="IPR013128">
    <property type="entry name" value="Peptidase_C1A"/>
</dbReference>
<dbReference type="GO" id="GO:0008234">
    <property type="term" value="F:cysteine-type peptidase activity"/>
    <property type="evidence" value="ECO:0007669"/>
    <property type="project" value="InterPro"/>
</dbReference>
<comment type="caution">
    <text evidence="3">The sequence shown here is derived from an EMBL/GenBank/DDBJ whole genome shotgun (WGS) entry which is preliminary data.</text>
</comment>
<evidence type="ECO:0000259" key="2">
    <source>
        <dbReference type="Pfam" id="PF00112"/>
    </source>
</evidence>
<dbReference type="Proteomes" id="UP000288216">
    <property type="component" value="Unassembled WGS sequence"/>
</dbReference>
<dbReference type="STRING" id="75743.A0A401QED4"/>
<keyword evidence="4" id="KW-1185">Reference proteome</keyword>
<dbReference type="EMBL" id="BFAA01041926">
    <property type="protein sequence ID" value="GCB83745.1"/>
    <property type="molecule type" value="Genomic_DNA"/>
</dbReference>
<gene>
    <name evidence="3" type="ORF">scyTo_0024245</name>
</gene>
<name>A0A401QED4_SCYTO</name>
<dbReference type="OrthoDB" id="387093at2759"/>
<proteinExistence type="inferred from homology"/>
<evidence type="ECO:0000256" key="1">
    <source>
        <dbReference type="ARBA" id="ARBA00008455"/>
    </source>
</evidence>
<protein>
    <recommendedName>
        <fullName evidence="2">Peptidase C1A papain C-terminal domain-containing protein</fullName>
    </recommendedName>
</protein>
<dbReference type="Gene3D" id="3.90.70.10">
    <property type="entry name" value="Cysteine proteinases"/>
    <property type="match status" value="1"/>
</dbReference>
<accession>A0A401QED4</accession>
<dbReference type="InterPro" id="IPR038765">
    <property type="entry name" value="Papain-like_cys_pep_sf"/>
</dbReference>
<organism evidence="3 4">
    <name type="scientific">Scyliorhinus torazame</name>
    <name type="common">Cloudy catshark</name>
    <name type="synonym">Catulus torazame</name>
    <dbReference type="NCBI Taxonomy" id="75743"/>
    <lineage>
        <taxon>Eukaryota</taxon>
        <taxon>Metazoa</taxon>
        <taxon>Chordata</taxon>
        <taxon>Craniata</taxon>
        <taxon>Vertebrata</taxon>
        <taxon>Chondrichthyes</taxon>
        <taxon>Elasmobranchii</taxon>
        <taxon>Galeomorphii</taxon>
        <taxon>Galeoidea</taxon>
        <taxon>Carcharhiniformes</taxon>
        <taxon>Scyliorhinidae</taxon>
        <taxon>Scyliorhinus</taxon>
    </lineage>
</organism>
<dbReference type="Pfam" id="PF00112">
    <property type="entry name" value="Peptidase_C1"/>
    <property type="match status" value="1"/>
</dbReference>
<dbReference type="GO" id="GO:0006508">
    <property type="term" value="P:proteolysis"/>
    <property type="evidence" value="ECO:0007669"/>
    <property type="project" value="InterPro"/>
</dbReference>
<feature type="non-terminal residue" evidence="3">
    <location>
        <position position="1"/>
    </location>
</feature>
<dbReference type="PANTHER" id="PTHR12411">
    <property type="entry name" value="CYSTEINE PROTEASE FAMILY C1-RELATED"/>
    <property type="match status" value="1"/>
</dbReference>
<dbReference type="SUPFAM" id="SSF54001">
    <property type="entry name" value="Cysteine proteinases"/>
    <property type="match status" value="1"/>
</dbReference>
<sequence>RQCGCCWAFGVVANIESMWFIKTKQLLELSEQELVDCDTLDLACKGGYPYNAFNSIIKLGKETSPRKEMDRVGEGGLAFAIQ</sequence>